<keyword evidence="2" id="KW-1185">Reference proteome</keyword>
<gene>
    <name evidence="1" type="ORF">BMMGA3_12470</name>
</gene>
<dbReference type="EMBL" id="CP007739">
    <property type="protein sequence ID" value="AIE60887.1"/>
    <property type="molecule type" value="Genomic_DNA"/>
</dbReference>
<sequence length="34" mass="3814">MFRNEGMSLHFVMGGDFVESWFFGAEGNIHGYGS</sequence>
<evidence type="ECO:0000313" key="2">
    <source>
        <dbReference type="Proteomes" id="UP000027602"/>
    </source>
</evidence>
<name>A0A068LZD4_BACMM</name>
<proteinExistence type="predicted"/>
<dbReference type="HOGENOM" id="CLU_3372031_0_0_9"/>
<reference evidence="1 2" key="1">
    <citation type="journal article" date="2015" name="BMC Genomics">
        <title>Transcriptome analysis of thermophilic methylotrophic Bacillus methanolicus MGA3 using RNA-sequencing provides detailed insights into its previously uncharted transcriptional landscape.</title>
        <authorList>
            <person name="Irla M."/>
            <person name="Neshat A."/>
            <person name="Brautaset T."/>
            <person name="Ruckert C."/>
            <person name="Kalinowski J."/>
            <person name="Wendisch V.F."/>
        </authorList>
    </citation>
    <scope>NUCLEOTIDE SEQUENCE [LARGE SCALE GENOMIC DNA]</scope>
    <source>
        <strain evidence="2">MGA3 / ATCC 53907</strain>
    </source>
</reference>
<dbReference type="STRING" id="796606.BMMGA3_12470"/>
<accession>A0A068LZD4</accession>
<evidence type="ECO:0000313" key="1">
    <source>
        <dbReference type="EMBL" id="AIE60887.1"/>
    </source>
</evidence>
<protein>
    <submittedName>
        <fullName evidence="1">Uncharacterized protein</fullName>
    </submittedName>
</protein>
<dbReference type="AlphaFoldDB" id="A0A068LZD4"/>
<organism evidence="1 2">
    <name type="scientific">Bacillus methanolicus (strain MGA3 / ATCC 53907)</name>
    <dbReference type="NCBI Taxonomy" id="796606"/>
    <lineage>
        <taxon>Bacteria</taxon>
        <taxon>Bacillati</taxon>
        <taxon>Bacillota</taxon>
        <taxon>Bacilli</taxon>
        <taxon>Bacillales</taxon>
        <taxon>Bacillaceae</taxon>
        <taxon>Bacillus</taxon>
    </lineage>
</organism>
<dbReference type="Proteomes" id="UP000027602">
    <property type="component" value="Chromosome"/>
</dbReference>
<dbReference type="KEGG" id="bmet:BMMGA3_12470"/>